<reference evidence="1 2" key="1">
    <citation type="submission" date="2016-10" db="EMBL/GenBank/DDBJ databases">
        <title>Comparative genomics uncovers the prolific and rare metabolic potential of the cyanobacterial genus Moorea.</title>
        <authorList>
            <person name="Leao T."/>
            <person name="Castelao G."/>
            <person name="Korobeynikov A."/>
            <person name="Monroe E.A."/>
            <person name="Podell S."/>
            <person name="Glukhov E."/>
            <person name="Allen E."/>
            <person name="Gerwick W.H."/>
            <person name="Gerwick L."/>
        </authorList>
    </citation>
    <scope>NUCLEOTIDE SEQUENCE [LARGE SCALE GENOMIC DNA]</scope>
    <source>
        <strain evidence="1 2">PNG5-198</strain>
    </source>
</reference>
<gene>
    <name evidence="1" type="ORF">BJP37_24705</name>
</gene>
<accession>A0A1U7N718</accession>
<protein>
    <submittedName>
        <fullName evidence="1">Uncharacterized protein</fullName>
    </submittedName>
</protein>
<dbReference type="AlphaFoldDB" id="A0A1U7N718"/>
<evidence type="ECO:0000313" key="1">
    <source>
        <dbReference type="EMBL" id="OLT61749.1"/>
    </source>
</evidence>
<proteinExistence type="predicted"/>
<sequence>MTRETIQFILQIFSIALAALASVFDAVYAQPIAPQCQPPQNGEYILLVLSRIRKNHQQIQRILPSSAKTDFCQYLEDRVTRVGGFRGINDAKDWARYLDQVVGYSAFVVQSPPSSQPNTIQPTTIPGYTPQGLGDGYAVLVDYFNQPEVASRLEQLLGVNVGLVSYAQRPYLLTVHTTSETQANSILRRLSAEGFWAMVVDSRRVTLLKRKVVRF</sequence>
<dbReference type="EMBL" id="MKZS01000001">
    <property type="protein sequence ID" value="OLT61749.1"/>
    <property type="molecule type" value="Genomic_DNA"/>
</dbReference>
<dbReference type="RefSeq" id="WP_075903136.1">
    <property type="nucleotide sequence ID" value="NZ_MKZS01000001.1"/>
</dbReference>
<comment type="caution">
    <text evidence="1">The sequence shown here is derived from an EMBL/GenBank/DDBJ whole genome shotgun (WGS) entry which is preliminary data.</text>
</comment>
<evidence type="ECO:0000313" key="2">
    <source>
        <dbReference type="Proteomes" id="UP000186657"/>
    </source>
</evidence>
<organism evidence="1 2">
    <name type="scientific">Moorena bouillonii PNG</name>
    <dbReference type="NCBI Taxonomy" id="568701"/>
    <lineage>
        <taxon>Bacteria</taxon>
        <taxon>Bacillati</taxon>
        <taxon>Cyanobacteriota</taxon>
        <taxon>Cyanophyceae</taxon>
        <taxon>Coleofasciculales</taxon>
        <taxon>Coleofasciculaceae</taxon>
        <taxon>Moorena</taxon>
    </lineage>
</organism>
<name>A0A1U7N718_9CYAN</name>
<dbReference type="Proteomes" id="UP000186657">
    <property type="component" value="Unassembled WGS sequence"/>
</dbReference>
<keyword evidence="2" id="KW-1185">Reference proteome</keyword>